<comment type="caution">
    <text evidence="8">The sequence shown here is derived from an EMBL/GenBank/DDBJ whole genome shotgun (WGS) entry which is preliminary data.</text>
</comment>
<comment type="similarity">
    <text evidence="5">Belongs to the protein N5-glutamine methyltransferase family. PrmC subfamily.</text>
</comment>
<comment type="caution">
    <text evidence="5">Lacks conserved residue(s) required for the propagation of feature annotation.</text>
</comment>
<proteinExistence type="inferred from homology"/>
<dbReference type="PANTHER" id="PTHR18895:SF74">
    <property type="entry name" value="MTRF1L RELEASE FACTOR GLUTAMINE METHYLTRANSFERASE"/>
    <property type="match status" value="1"/>
</dbReference>
<comment type="function">
    <text evidence="5">Methylates the class 1 translation termination release factors RF1/PrfA and RF2/PrfB on the glutamine residue of the universally conserved GGQ motif.</text>
</comment>
<keyword evidence="1 5" id="KW-0489">Methyltransferase</keyword>
<dbReference type="InterPro" id="IPR050320">
    <property type="entry name" value="N5-glutamine_MTase"/>
</dbReference>
<dbReference type="RefSeq" id="WP_069986887.1">
    <property type="nucleotide sequence ID" value="NZ_JACOQK010000001.1"/>
</dbReference>
<dbReference type="EC" id="2.1.1.297" evidence="5"/>
<dbReference type="Gene3D" id="3.40.50.150">
    <property type="entry name" value="Vaccinia Virus protein VP39"/>
    <property type="match status" value="1"/>
</dbReference>
<dbReference type="NCBIfam" id="TIGR00536">
    <property type="entry name" value="hemK_fam"/>
    <property type="match status" value="1"/>
</dbReference>
<accession>A0ABR7ITC2</accession>
<dbReference type="InterPro" id="IPR040758">
    <property type="entry name" value="PrmC_N"/>
</dbReference>
<dbReference type="CDD" id="cd02440">
    <property type="entry name" value="AdoMet_MTases"/>
    <property type="match status" value="1"/>
</dbReference>
<dbReference type="PROSITE" id="PS00092">
    <property type="entry name" value="N6_MTASE"/>
    <property type="match status" value="1"/>
</dbReference>
<organism evidence="8 9">
    <name type="scientific">Clostridium facile</name>
    <dbReference type="NCBI Taxonomy" id="2763035"/>
    <lineage>
        <taxon>Bacteria</taxon>
        <taxon>Bacillati</taxon>
        <taxon>Bacillota</taxon>
        <taxon>Clostridia</taxon>
        <taxon>Eubacteriales</taxon>
        <taxon>Clostridiaceae</taxon>
        <taxon>Clostridium</taxon>
    </lineage>
</organism>
<evidence type="ECO:0000256" key="5">
    <source>
        <dbReference type="HAMAP-Rule" id="MF_02126"/>
    </source>
</evidence>
<keyword evidence="3 5" id="KW-0949">S-adenosyl-L-methionine</keyword>
<dbReference type="InterPro" id="IPR007848">
    <property type="entry name" value="Small_mtfrase_dom"/>
</dbReference>
<evidence type="ECO:0000256" key="1">
    <source>
        <dbReference type="ARBA" id="ARBA00022603"/>
    </source>
</evidence>
<comment type="catalytic activity">
    <reaction evidence="4 5">
        <text>L-glutaminyl-[peptide chain release factor] + S-adenosyl-L-methionine = N(5)-methyl-L-glutaminyl-[peptide chain release factor] + S-adenosyl-L-homocysteine + H(+)</text>
        <dbReference type="Rhea" id="RHEA:42896"/>
        <dbReference type="Rhea" id="RHEA-COMP:10271"/>
        <dbReference type="Rhea" id="RHEA-COMP:10272"/>
        <dbReference type="ChEBI" id="CHEBI:15378"/>
        <dbReference type="ChEBI" id="CHEBI:30011"/>
        <dbReference type="ChEBI" id="CHEBI:57856"/>
        <dbReference type="ChEBI" id="CHEBI:59789"/>
        <dbReference type="ChEBI" id="CHEBI:61891"/>
        <dbReference type="EC" id="2.1.1.297"/>
    </reaction>
</comment>
<protein>
    <recommendedName>
        <fullName evidence="5">Release factor glutamine methyltransferase</fullName>
        <shortName evidence="5">RF MTase</shortName>
        <ecNumber evidence="5">2.1.1.297</ecNumber>
    </recommendedName>
    <alternativeName>
        <fullName evidence="5">N5-glutamine methyltransferase PrmC</fullName>
    </alternativeName>
    <alternativeName>
        <fullName evidence="5">Protein-(glutamine-N5) MTase PrmC</fullName>
    </alternativeName>
    <alternativeName>
        <fullName evidence="5">Protein-glutamine N-methyltransferase PrmC</fullName>
    </alternativeName>
</protein>
<dbReference type="InterPro" id="IPR029063">
    <property type="entry name" value="SAM-dependent_MTases_sf"/>
</dbReference>
<evidence type="ECO:0000259" key="7">
    <source>
        <dbReference type="Pfam" id="PF17827"/>
    </source>
</evidence>
<evidence type="ECO:0000256" key="2">
    <source>
        <dbReference type="ARBA" id="ARBA00022679"/>
    </source>
</evidence>
<evidence type="ECO:0000256" key="4">
    <source>
        <dbReference type="ARBA" id="ARBA00048391"/>
    </source>
</evidence>
<dbReference type="Gene3D" id="1.10.8.10">
    <property type="entry name" value="DNA helicase RuvA subunit, C-terminal domain"/>
    <property type="match status" value="1"/>
</dbReference>
<dbReference type="EMBL" id="JACOQK010000001">
    <property type="protein sequence ID" value="MBC5788385.1"/>
    <property type="molecule type" value="Genomic_DNA"/>
</dbReference>
<dbReference type="Pfam" id="PF05175">
    <property type="entry name" value="MTS"/>
    <property type="match status" value="1"/>
</dbReference>
<gene>
    <name evidence="5 8" type="primary">prmC</name>
    <name evidence="8" type="ORF">H8Z77_10255</name>
</gene>
<name>A0ABR7ITC2_9CLOT</name>
<feature type="domain" description="Release factor glutamine methyltransferase N-terminal" evidence="7">
    <location>
        <begin position="11"/>
        <end position="75"/>
    </location>
</feature>
<evidence type="ECO:0000256" key="3">
    <source>
        <dbReference type="ARBA" id="ARBA00022691"/>
    </source>
</evidence>
<keyword evidence="2 5" id="KW-0808">Transferase</keyword>
<evidence type="ECO:0000313" key="8">
    <source>
        <dbReference type="EMBL" id="MBC5788385.1"/>
    </source>
</evidence>
<dbReference type="SUPFAM" id="SSF53335">
    <property type="entry name" value="S-adenosyl-L-methionine-dependent methyltransferases"/>
    <property type="match status" value="1"/>
</dbReference>
<feature type="domain" description="Methyltransferase small" evidence="6">
    <location>
        <begin position="113"/>
        <end position="196"/>
    </location>
</feature>
<dbReference type="PANTHER" id="PTHR18895">
    <property type="entry name" value="HEMK METHYLTRANSFERASE"/>
    <property type="match status" value="1"/>
</dbReference>
<dbReference type="InterPro" id="IPR004556">
    <property type="entry name" value="HemK-like"/>
</dbReference>
<dbReference type="Proteomes" id="UP000649151">
    <property type="component" value="Unassembled WGS sequence"/>
</dbReference>
<dbReference type="InterPro" id="IPR002052">
    <property type="entry name" value="DNA_methylase_N6_adenine_CS"/>
</dbReference>
<dbReference type="HAMAP" id="MF_02126">
    <property type="entry name" value="RF_methyltr_PrmC"/>
    <property type="match status" value="1"/>
</dbReference>
<dbReference type="InterPro" id="IPR019874">
    <property type="entry name" value="RF_methyltr_PrmC"/>
</dbReference>
<dbReference type="NCBIfam" id="TIGR03534">
    <property type="entry name" value="RF_mod_PrmC"/>
    <property type="match status" value="1"/>
</dbReference>
<evidence type="ECO:0000313" key="9">
    <source>
        <dbReference type="Proteomes" id="UP000649151"/>
    </source>
</evidence>
<evidence type="ECO:0000259" key="6">
    <source>
        <dbReference type="Pfam" id="PF05175"/>
    </source>
</evidence>
<keyword evidence="9" id="KW-1185">Reference proteome</keyword>
<dbReference type="GO" id="GO:0102559">
    <property type="term" value="F:peptide chain release factor N(5)-glutamine methyltransferase activity"/>
    <property type="evidence" value="ECO:0007669"/>
    <property type="project" value="UniProtKB-EC"/>
</dbReference>
<feature type="binding site" evidence="5">
    <location>
        <position position="187"/>
    </location>
    <ligand>
        <name>S-adenosyl-L-methionine</name>
        <dbReference type="ChEBI" id="CHEBI:59789"/>
    </ligand>
</feature>
<sequence length="282" mass="31909">MDLRQLQMAVKNILLEHTGDSAGFEAFCLVQLATGKERQQILLGKGEPVPQEQQQKALELAQQRAKGYPLQYLLGQWEFYGREYSVGEGVLIPRPDTETICDWAIEWINGRQLQIVDLCAGSGCIGITLALECPGCMVDAVELSPQAIPYLSKNIVRHHANVTLIEGDVLQEQLVHQVRTFDLIVSNPPYLTAQDMEELQKEVTYEPAMALYGQQDGLYFYWEITRLWKEKLNPGGMVAYEIGMDQEQDVIKILQEHGFVQIGCRQDLNHITRVVYGMKPAD</sequence>
<feature type="binding site" evidence="5">
    <location>
        <position position="142"/>
    </location>
    <ligand>
        <name>S-adenosyl-L-methionine</name>
        <dbReference type="ChEBI" id="CHEBI:59789"/>
    </ligand>
</feature>
<dbReference type="Pfam" id="PF17827">
    <property type="entry name" value="PrmC_N"/>
    <property type="match status" value="1"/>
</dbReference>
<reference evidence="8 9" key="1">
    <citation type="submission" date="2020-08" db="EMBL/GenBank/DDBJ databases">
        <title>Genome public.</title>
        <authorList>
            <person name="Liu C."/>
            <person name="Sun Q."/>
        </authorList>
    </citation>
    <scope>NUCLEOTIDE SEQUENCE [LARGE SCALE GENOMIC DNA]</scope>
    <source>
        <strain evidence="8 9">NSJ-27</strain>
    </source>
</reference>
<feature type="binding site" evidence="5">
    <location>
        <begin position="187"/>
        <end position="190"/>
    </location>
    <ligand>
        <name>substrate</name>
    </ligand>
</feature>
<dbReference type="GO" id="GO:0032259">
    <property type="term" value="P:methylation"/>
    <property type="evidence" value="ECO:0007669"/>
    <property type="project" value="UniProtKB-KW"/>
</dbReference>